<dbReference type="OrthoDB" id="9931375at2759"/>
<keyword evidence="3 6" id="KW-0732">Signal</keyword>
<evidence type="ECO:0000256" key="3">
    <source>
        <dbReference type="ARBA" id="ARBA00022729"/>
    </source>
</evidence>
<feature type="compositionally biased region" description="Basic residues" evidence="5">
    <location>
        <begin position="53"/>
        <end position="63"/>
    </location>
</feature>
<dbReference type="Pfam" id="PF15550">
    <property type="entry name" value="Draxin"/>
    <property type="match status" value="1"/>
</dbReference>
<dbReference type="CTD" id="100002427"/>
<proteinExistence type="predicted"/>
<evidence type="ECO:0000256" key="4">
    <source>
        <dbReference type="ARBA" id="ARBA00023180"/>
    </source>
</evidence>
<evidence type="ECO:0000256" key="2">
    <source>
        <dbReference type="ARBA" id="ARBA00022525"/>
    </source>
</evidence>
<evidence type="ECO:0000256" key="1">
    <source>
        <dbReference type="ARBA" id="ARBA00022473"/>
    </source>
</evidence>
<dbReference type="PANTHER" id="PTHR28610">
    <property type="entry name" value="DRAXIN"/>
    <property type="match status" value="1"/>
</dbReference>
<organism evidence="7 8">
    <name type="scientific">Chanos chanos</name>
    <name type="common">Milkfish</name>
    <name type="synonym">Mugil chanos</name>
    <dbReference type="NCBI Taxonomy" id="29144"/>
    <lineage>
        <taxon>Eukaryota</taxon>
        <taxon>Metazoa</taxon>
        <taxon>Chordata</taxon>
        <taxon>Craniata</taxon>
        <taxon>Vertebrata</taxon>
        <taxon>Euteleostomi</taxon>
        <taxon>Actinopterygii</taxon>
        <taxon>Neopterygii</taxon>
        <taxon>Teleostei</taxon>
        <taxon>Ostariophysi</taxon>
        <taxon>Gonorynchiformes</taxon>
        <taxon>Chanidae</taxon>
        <taxon>Chanos</taxon>
    </lineage>
</organism>
<keyword evidence="7" id="KW-1185">Reference proteome</keyword>
<reference evidence="8" key="1">
    <citation type="submission" date="2025-08" db="UniProtKB">
        <authorList>
            <consortium name="RefSeq"/>
        </authorList>
    </citation>
    <scope>IDENTIFICATION</scope>
</reference>
<name>A0A6J2UU79_CHACN</name>
<feature type="region of interest" description="Disordered" evidence="5">
    <location>
        <begin position="31"/>
        <end position="67"/>
    </location>
</feature>
<accession>A0A6J2UU79</accession>
<dbReference type="InParanoid" id="A0A6J2UU79"/>
<feature type="compositionally biased region" description="Basic residues" evidence="5">
    <location>
        <begin position="130"/>
        <end position="144"/>
    </location>
</feature>
<dbReference type="PANTHER" id="PTHR28610:SF1">
    <property type="entry name" value="DRAXIN"/>
    <property type="match status" value="1"/>
</dbReference>
<dbReference type="GeneID" id="115806894"/>
<keyword evidence="1" id="KW-0217">Developmental protein</keyword>
<feature type="region of interest" description="Disordered" evidence="5">
    <location>
        <begin position="121"/>
        <end position="144"/>
    </location>
</feature>
<evidence type="ECO:0000256" key="6">
    <source>
        <dbReference type="SAM" id="SignalP"/>
    </source>
</evidence>
<dbReference type="GO" id="GO:0007411">
    <property type="term" value="P:axon guidance"/>
    <property type="evidence" value="ECO:0007669"/>
    <property type="project" value="InterPro"/>
</dbReference>
<dbReference type="RefSeq" id="XP_030623614.1">
    <property type="nucleotide sequence ID" value="XM_030767754.1"/>
</dbReference>
<keyword evidence="4" id="KW-0325">Glycoprotein</keyword>
<dbReference type="AlphaFoldDB" id="A0A6J2UU79"/>
<gene>
    <name evidence="8" type="primary">draxinb</name>
</gene>
<feature type="signal peptide" evidence="6">
    <location>
        <begin position="1"/>
        <end position="22"/>
    </location>
</feature>
<evidence type="ECO:0000256" key="5">
    <source>
        <dbReference type="SAM" id="MobiDB-lite"/>
    </source>
</evidence>
<dbReference type="Proteomes" id="UP000504632">
    <property type="component" value="Chromosome 3"/>
</dbReference>
<evidence type="ECO:0000313" key="7">
    <source>
        <dbReference type="Proteomes" id="UP000504632"/>
    </source>
</evidence>
<dbReference type="GO" id="GO:0016055">
    <property type="term" value="P:Wnt signaling pathway"/>
    <property type="evidence" value="ECO:0007669"/>
    <property type="project" value="InterPro"/>
</dbReference>
<dbReference type="InterPro" id="IPR029094">
    <property type="entry name" value="Draxin"/>
</dbReference>
<protein>
    <submittedName>
        <fullName evidence="8">Draxin-A</fullName>
    </submittedName>
</protein>
<feature type="chain" id="PRO_5026986447" evidence="6">
    <location>
        <begin position="23"/>
        <end position="344"/>
    </location>
</feature>
<dbReference type="GO" id="GO:0005576">
    <property type="term" value="C:extracellular region"/>
    <property type="evidence" value="ECO:0007669"/>
    <property type="project" value="InterPro"/>
</dbReference>
<evidence type="ECO:0000313" key="8">
    <source>
        <dbReference type="RefSeq" id="XP_030623614.1"/>
    </source>
</evidence>
<sequence>MARFIGQAFLLIVLFMAHSVESTDKMTKDTGTVHAPGDAINLPNSEVSDHQSGHGKRHARGKEKKSAAQLYERHRLPVIQAQDDWPEFEGLSPVHLEMDPEDQREKNIPKFEIVVLGQDNVSPGSEVTRKSRKQGNGRKTNRRHRTRVYHSKDFGLTVREREISVKQNTSKLSLRNPAESPMSPVVITGSSISLATTVASEEPSALSPPHTKLQGRKAEEEVMPTLNMALFDWTDYEDMRPRPKNKDKQHTKSLNQGHMTMNSKTVELCDHHVDCMPGSCCNLRKHTCELHNHGLNNKCYDDCMCEEGLRCYARFHRNHRVTRKKGRCIDPDTVNSDHGTFFTI</sequence>
<keyword evidence="2" id="KW-0964">Secreted</keyword>